<protein>
    <submittedName>
        <fullName evidence="1">Uncharacterized protein</fullName>
    </submittedName>
</protein>
<keyword evidence="2" id="KW-1185">Reference proteome</keyword>
<accession>A0ACB9MEI7</accession>
<dbReference type="EMBL" id="CM039434">
    <property type="protein sequence ID" value="KAI4322573.1"/>
    <property type="molecule type" value="Genomic_DNA"/>
</dbReference>
<organism evidence="1 2">
    <name type="scientific">Bauhinia variegata</name>
    <name type="common">Purple orchid tree</name>
    <name type="synonym">Phanera variegata</name>
    <dbReference type="NCBI Taxonomy" id="167791"/>
    <lineage>
        <taxon>Eukaryota</taxon>
        <taxon>Viridiplantae</taxon>
        <taxon>Streptophyta</taxon>
        <taxon>Embryophyta</taxon>
        <taxon>Tracheophyta</taxon>
        <taxon>Spermatophyta</taxon>
        <taxon>Magnoliopsida</taxon>
        <taxon>eudicotyledons</taxon>
        <taxon>Gunneridae</taxon>
        <taxon>Pentapetalae</taxon>
        <taxon>rosids</taxon>
        <taxon>fabids</taxon>
        <taxon>Fabales</taxon>
        <taxon>Fabaceae</taxon>
        <taxon>Cercidoideae</taxon>
        <taxon>Cercideae</taxon>
        <taxon>Bauhiniinae</taxon>
        <taxon>Bauhinia</taxon>
    </lineage>
</organism>
<reference evidence="1 2" key="1">
    <citation type="journal article" date="2022" name="DNA Res.">
        <title>Chromosomal-level genome assembly of the orchid tree Bauhinia variegata (Leguminosae; Cercidoideae) supports the allotetraploid origin hypothesis of Bauhinia.</title>
        <authorList>
            <person name="Zhong Y."/>
            <person name="Chen Y."/>
            <person name="Zheng D."/>
            <person name="Pang J."/>
            <person name="Liu Y."/>
            <person name="Luo S."/>
            <person name="Meng S."/>
            <person name="Qian L."/>
            <person name="Wei D."/>
            <person name="Dai S."/>
            <person name="Zhou R."/>
        </authorList>
    </citation>
    <scope>NUCLEOTIDE SEQUENCE [LARGE SCALE GENOMIC DNA]</scope>
    <source>
        <strain evidence="1">BV-YZ2020</strain>
    </source>
</reference>
<gene>
    <name evidence="1" type="ORF">L6164_022251</name>
</gene>
<comment type="caution">
    <text evidence="1">The sequence shown here is derived from an EMBL/GenBank/DDBJ whole genome shotgun (WGS) entry which is preliminary data.</text>
</comment>
<name>A0ACB9MEI7_BAUVA</name>
<evidence type="ECO:0000313" key="2">
    <source>
        <dbReference type="Proteomes" id="UP000828941"/>
    </source>
</evidence>
<dbReference type="Proteomes" id="UP000828941">
    <property type="component" value="Chromosome 9"/>
</dbReference>
<evidence type="ECO:0000313" key="1">
    <source>
        <dbReference type="EMBL" id="KAI4322573.1"/>
    </source>
</evidence>
<proteinExistence type="predicted"/>
<sequence length="233" mass="24031">MVAALETFTGALLVAILVKLAMATNRIVGGPNGGWDTNSNLQAWASSQNLLVGDNLVFQYPPNHDVVEVSKADYDSCRPSNPIQSYNGGATSIPLSSPGKRYFICGTLGHCSQGMKVEIDTLASAASSASPAASPSPADSPLPLDPPVPSPAPESTISPAESPELTPEAPSPVFGNHLDSHIVSPVIPSTEVPVDGSPLAQHSTDPSAASAKKGNLQSLFAFGFSFLIMLLAI</sequence>